<proteinExistence type="predicted"/>
<dbReference type="GO" id="GO:0005829">
    <property type="term" value="C:cytosol"/>
    <property type="evidence" value="ECO:0007669"/>
    <property type="project" value="TreeGrafter"/>
</dbReference>
<protein>
    <submittedName>
        <fullName evidence="1">UPF0665 family protein c</fullName>
    </submittedName>
</protein>
<accession>A0A5J5EX47</accession>
<dbReference type="InterPro" id="IPR019410">
    <property type="entry name" value="Methyltransf_16"/>
</dbReference>
<keyword evidence="2" id="KW-1185">Reference proteome</keyword>
<evidence type="ECO:0000313" key="2">
    <source>
        <dbReference type="Proteomes" id="UP000326924"/>
    </source>
</evidence>
<dbReference type="PANTHER" id="PTHR14614">
    <property type="entry name" value="HEPATOCELLULAR CARCINOMA-ASSOCIATED ANTIGEN"/>
    <property type="match status" value="1"/>
</dbReference>
<dbReference type="PANTHER" id="PTHR14614:SF132">
    <property type="entry name" value="PROTEIN-LYSINE METHYLTRANSFERASE C42C1.13"/>
    <property type="match status" value="1"/>
</dbReference>
<organism evidence="1 2">
    <name type="scientific">Sphaerosporella brunnea</name>
    <dbReference type="NCBI Taxonomy" id="1250544"/>
    <lineage>
        <taxon>Eukaryota</taxon>
        <taxon>Fungi</taxon>
        <taxon>Dikarya</taxon>
        <taxon>Ascomycota</taxon>
        <taxon>Pezizomycotina</taxon>
        <taxon>Pezizomycetes</taxon>
        <taxon>Pezizales</taxon>
        <taxon>Pyronemataceae</taxon>
        <taxon>Sphaerosporella</taxon>
    </lineage>
</organism>
<dbReference type="CDD" id="cd02440">
    <property type="entry name" value="AdoMet_MTases"/>
    <property type="match status" value="1"/>
</dbReference>
<dbReference type="OrthoDB" id="413520at2759"/>
<dbReference type="GO" id="GO:0008757">
    <property type="term" value="F:S-adenosylmethionine-dependent methyltransferase activity"/>
    <property type="evidence" value="ECO:0007669"/>
    <property type="project" value="UniProtKB-ARBA"/>
</dbReference>
<dbReference type="AlphaFoldDB" id="A0A5J5EX47"/>
<dbReference type="InParanoid" id="A0A5J5EX47"/>
<dbReference type="Gene3D" id="3.40.50.150">
    <property type="entry name" value="Vaccinia Virus protein VP39"/>
    <property type="match status" value="1"/>
</dbReference>
<dbReference type="EMBL" id="VXIS01000098">
    <property type="protein sequence ID" value="KAA8905533.1"/>
    <property type="molecule type" value="Genomic_DNA"/>
</dbReference>
<comment type="caution">
    <text evidence="1">The sequence shown here is derived from an EMBL/GenBank/DDBJ whole genome shotgun (WGS) entry which is preliminary data.</text>
</comment>
<dbReference type="InterPro" id="IPR029063">
    <property type="entry name" value="SAM-dependent_MTases_sf"/>
</dbReference>
<evidence type="ECO:0000313" key="1">
    <source>
        <dbReference type="EMBL" id="KAA8905533.1"/>
    </source>
</evidence>
<gene>
    <name evidence="1" type="ORF">FN846DRAFT_738549</name>
</gene>
<sequence length="357" mass="39189">MQYIRFLKKPRFKAGARRGGTVSTLIVVTSDLGESFMPRDSPIVGTVRHIDGTVIARREYTWAAGMRCLAIDISVGAQASNGKAIVLQVSAHERPADQLCSPVELPRSTVLSAWSAPFNPGKNEVEAGDFVERRMDIGREKYLGVWEETKDSIALHIWDAGVALVTYLSEVLSPTGEPSGSLDTLDKLLQSNRRLNVLELGSGCGIVGLTLAQLHSRCQVTLSDLPLAADISNKNINGHPQVAFRELDWNEDIPEDISSQYFDAVIVSDCMYNVDAAPALVSVIAKLFQKSPETVLVVGHKRRHESENQFLHLLEQSGIVLTDRTHMDTQGEEEAEGYAEDVNVVDLYTMRSATVGE</sequence>
<reference evidence="1 2" key="1">
    <citation type="submission" date="2019-09" db="EMBL/GenBank/DDBJ databases">
        <title>Draft genome of the ectomycorrhizal ascomycete Sphaerosporella brunnea.</title>
        <authorList>
            <consortium name="DOE Joint Genome Institute"/>
            <person name="Benucci G.M."/>
            <person name="Marozzi G."/>
            <person name="Antonielli L."/>
            <person name="Sanchez S."/>
            <person name="Marco P."/>
            <person name="Wang X."/>
            <person name="Falini L.B."/>
            <person name="Barry K."/>
            <person name="Haridas S."/>
            <person name="Lipzen A."/>
            <person name="Labutti K."/>
            <person name="Grigoriev I.V."/>
            <person name="Murat C."/>
            <person name="Martin F."/>
            <person name="Albertini E."/>
            <person name="Donnini D."/>
            <person name="Bonito G."/>
        </authorList>
    </citation>
    <scope>NUCLEOTIDE SEQUENCE [LARGE SCALE GENOMIC DNA]</scope>
    <source>
        <strain evidence="1 2">Sb_GMNB300</strain>
    </source>
</reference>
<dbReference type="Proteomes" id="UP000326924">
    <property type="component" value="Unassembled WGS sequence"/>
</dbReference>
<dbReference type="Pfam" id="PF10294">
    <property type="entry name" value="Methyltransf_16"/>
    <property type="match status" value="1"/>
</dbReference>
<dbReference type="SUPFAM" id="SSF53335">
    <property type="entry name" value="S-adenosyl-L-methionine-dependent methyltransferases"/>
    <property type="match status" value="1"/>
</dbReference>
<name>A0A5J5EX47_9PEZI</name>